<organism evidence="1 2">
    <name type="scientific">Teratosphaeria nubilosa</name>
    <dbReference type="NCBI Taxonomy" id="161662"/>
    <lineage>
        <taxon>Eukaryota</taxon>
        <taxon>Fungi</taxon>
        <taxon>Dikarya</taxon>
        <taxon>Ascomycota</taxon>
        <taxon>Pezizomycotina</taxon>
        <taxon>Dothideomycetes</taxon>
        <taxon>Dothideomycetidae</taxon>
        <taxon>Mycosphaerellales</taxon>
        <taxon>Teratosphaeriaceae</taxon>
        <taxon>Teratosphaeria</taxon>
    </lineage>
</organism>
<dbReference type="Proteomes" id="UP000799436">
    <property type="component" value="Unassembled WGS sequence"/>
</dbReference>
<keyword evidence="2" id="KW-1185">Reference proteome</keyword>
<evidence type="ECO:0008006" key="3">
    <source>
        <dbReference type="Google" id="ProtNLM"/>
    </source>
</evidence>
<name>A0A6G1L0M8_9PEZI</name>
<accession>A0A6G1L0M8</accession>
<reference evidence="1" key="1">
    <citation type="journal article" date="2020" name="Stud. Mycol.">
        <title>101 Dothideomycetes genomes: a test case for predicting lifestyles and emergence of pathogens.</title>
        <authorList>
            <person name="Haridas S."/>
            <person name="Albert R."/>
            <person name="Binder M."/>
            <person name="Bloem J."/>
            <person name="Labutti K."/>
            <person name="Salamov A."/>
            <person name="Andreopoulos B."/>
            <person name="Baker S."/>
            <person name="Barry K."/>
            <person name="Bills G."/>
            <person name="Bluhm B."/>
            <person name="Cannon C."/>
            <person name="Castanera R."/>
            <person name="Culley D."/>
            <person name="Daum C."/>
            <person name="Ezra D."/>
            <person name="Gonzalez J."/>
            <person name="Henrissat B."/>
            <person name="Kuo A."/>
            <person name="Liang C."/>
            <person name="Lipzen A."/>
            <person name="Lutzoni F."/>
            <person name="Magnuson J."/>
            <person name="Mondo S."/>
            <person name="Nolan M."/>
            <person name="Ohm R."/>
            <person name="Pangilinan J."/>
            <person name="Park H.-J."/>
            <person name="Ramirez L."/>
            <person name="Alfaro M."/>
            <person name="Sun H."/>
            <person name="Tritt A."/>
            <person name="Yoshinaga Y."/>
            <person name="Zwiers L.-H."/>
            <person name="Turgeon B."/>
            <person name="Goodwin S."/>
            <person name="Spatafora J."/>
            <person name="Crous P."/>
            <person name="Grigoriev I."/>
        </authorList>
    </citation>
    <scope>NUCLEOTIDE SEQUENCE</scope>
    <source>
        <strain evidence="1">CBS 116005</strain>
    </source>
</reference>
<sequence>MDSRLATALELGRLCYPPLADHDVERLVSRPSRGSTQYAAKRERNLPIDATKAGFLDLPRELRDQIYGFIIDSSNSGRIRTTAHSSLNHRPTTTKLGLPLPPPITRVSTLLRTETLPLFYSHTASPVTLLLDPLNRPLRTTVRYLLSLSPFHLSCIREFEIRSLHGGVLGLGAWCVYSLVYMVRQGCWRVGVRIEGKERGRGRVVRDVLFEDLGLDLQGEGRHGGCGKVERAKAEVMEGFLGRRGRCGNEGGVLEEGLRLEHLVGLFGVLGS</sequence>
<gene>
    <name evidence="1" type="ORF">EJ03DRAFT_367493</name>
</gene>
<dbReference type="EMBL" id="ML995872">
    <property type="protein sequence ID" value="KAF2766417.1"/>
    <property type="molecule type" value="Genomic_DNA"/>
</dbReference>
<dbReference type="OrthoDB" id="10616614at2759"/>
<proteinExistence type="predicted"/>
<protein>
    <recommendedName>
        <fullName evidence="3">F-box domain-containing protein</fullName>
    </recommendedName>
</protein>
<evidence type="ECO:0000313" key="2">
    <source>
        <dbReference type="Proteomes" id="UP000799436"/>
    </source>
</evidence>
<evidence type="ECO:0000313" key="1">
    <source>
        <dbReference type="EMBL" id="KAF2766417.1"/>
    </source>
</evidence>
<dbReference type="AlphaFoldDB" id="A0A6G1L0M8"/>